<dbReference type="EMBL" id="PNBW01000024">
    <property type="protein sequence ID" value="TMO76838.1"/>
    <property type="molecule type" value="Genomic_DNA"/>
</dbReference>
<dbReference type="Proteomes" id="UP000307217">
    <property type="component" value="Unassembled WGS sequence"/>
</dbReference>
<dbReference type="EMBL" id="PNBX01000039">
    <property type="protein sequence ID" value="TMO68342.1"/>
    <property type="molecule type" value="Genomic_DNA"/>
</dbReference>
<keyword evidence="3" id="KW-1185">Reference proteome</keyword>
<organism evidence="1 4">
    <name type="scientific">Pseudoalteromonas aurantia</name>
    <dbReference type="NCBI Taxonomy" id="43654"/>
    <lineage>
        <taxon>Bacteria</taxon>
        <taxon>Pseudomonadati</taxon>
        <taxon>Pseudomonadota</taxon>
        <taxon>Gammaproteobacteria</taxon>
        <taxon>Alteromonadales</taxon>
        <taxon>Pseudoalteromonadaceae</taxon>
        <taxon>Pseudoalteromonas</taxon>
    </lineage>
</organism>
<dbReference type="OrthoDB" id="6306296at2"/>
<dbReference type="AlphaFoldDB" id="A0A5S3V902"/>
<reference evidence="4" key="2">
    <citation type="submission" date="2019-06" db="EMBL/GenBank/DDBJ databases">
        <title>Co-occurence of chitin degradation, pigmentation and bioactivity in marine Pseudoalteromonas.</title>
        <authorList>
            <person name="Sonnenschein E.C."/>
            <person name="Bech P.K."/>
        </authorList>
    </citation>
    <scope>NUCLEOTIDE SEQUENCE [LARGE SCALE GENOMIC DNA]</scope>
    <source>
        <strain evidence="4">S3790</strain>
    </source>
</reference>
<comment type="caution">
    <text evidence="1">The sequence shown here is derived from an EMBL/GenBank/DDBJ whole genome shotgun (WGS) entry which is preliminary data.</text>
</comment>
<evidence type="ECO:0000313" key="3">
    <source>
        <dbReference type="Proteomes" id="UP000307164"/>
    </source>
</evidence>
<accession>A0A5S3V902</accession>
<protein>
    <submittedName>
        <fullName evidence="1">Uncharacterized protein</fullName>
    </submittedName>
</protein>
<gene>
    <name evidence="1" type="ORF">CWC19_09745</name>
    <name evidence="2" type="ORF">CWC20_05245</name>
</gene>
<reference evidence="1" key="3">
    <citation type="submission" date="2019-09" db="EMBL/GenBank/DDBJ databases">
        <title>Co-occurence of chitin degradation, pigmentation and bioactivity in marine Pseudoalteromonas.</title>
        <authorList>
            <person name="Sonnenschein E.C."/>
            <person name="Bech P.K."/>
        </authorList>
    </citation>
    <scope>NUCLEOTIDE SEQUENCE</scope>
    <source>
        <strain evidence="1">S3790</strain>
        <strain evidence="2 3">S3895</strain>
    </source>
</reference>
<proteinExistence type="predicted"/>
<evidence type="ECO:0000313" key="4">
    <source>
        <dbReference type="Proteomes" id="UP000307217"/>
    </source>
</evidence>
<reference evidence="3 4" key="1">
    <citation type="submission" date="2018-01" db="EMBL/GenBank/DDBJ databases">
        <authorList>
            <person name="Paulsen S."/>
            <person name="Gram L.K."/>
        </authorList>
    </citation>
    <scope>NUCLEOTIDE SEQUENCE [LARGE SCALE GENOMIC DNA]</scope>
    <source>
        <strain evidence="1 4">S3790</strain>
        <strain evidence="2 3">S3895</strain>
    </source>
</reference>
<dbReference type="RefSeq" id="WP_138591705.1">
    <property type="nucleotide sequence ID" value="NZ_PNBW01000024.1"/>
</dbReference>
<dbReference type="Proteomes" id="UP000307164">
    <property type="component" value="Unassembled WGS sequence"/>
</dbReference>
<evidence type="ECO:0000313" key="1">
    <source>
        <dbReference type="EMBL" id="TMO68342.1"/>
    </source>
</evidence>
<sequence>MTTRLVLEIDAYKKEFDHANSELSVRSLILKHTPTEYANLSAFLDACHKVKQVCLRYGDVKCVADLQLWLRNSIVLQYSRCENCQKQQGKCIAELTKLDRQMSHVFPKLGANVVPLKQPLRLKS</sequence>
<name>A0A5S3V902_9GAMM</name>
<evidence type="ECO:0000313" key="2">
    <source>
        <dbReference type="EMBL" id="TMO76838.1"/>
    </source>
</evidence>